<evidence type="ECO:0000313" key="2">
    <source>
        <dbReference type="EMBL" id="TKA33667.1"/>
    </source>
</evidence>
<dbReference type="Proteomes" id="UP000308549">
    <property type="component" value="Unassembled WGS sequence"/>
</dbReference>
<evidence type="ECO:0000256" key="1">
    <source>
        <dbReference type="SAM" id="MobiDB-lite"/>
    </source>
</evidence>
<keyword evidence="3" id="KW-1185">Reference proteome</keyword>
<feature type="region of interest" description="Disordered" evidence="1">
    <location>
        <begin position="84"/>
        <end position="104"/>
    </location>
</feature>
<comment type="caution">
    <text evidence="2">The sequence shown here is derived from an EMBL/GenBank/DDBJ whole genome shotgun (WGS) entry which is preliminary data.</text>
</comment>
<evidence type="ECO:0000313" key="3">
    <source>
        <dbReference type="Proteomes" id="UP000308549"/>
    </source>
</evidence>
<name>A0A4U0UEH2_9PEZI</name>
<gene>
    <name evidence="2" type="ORF">B0A50_00503</name>
</gene>
<accession>A0A4U0UEH2</accession>
<sequence length="104" mass="11313">MSTNSDNVQLTYHFYYTPALLNHVTEIPDAFLGLLIDAGYNPMRQSSLRRHPSLSTLLCGCALWWSFDVVGGVDSFNMVLPAPAAPSARSCPDHEGQSTTSGHS</sequence>
<proteinExistence type="predicted"/>
<dbReference type="AlphaFoldDB" id="A0A4U0UEH2"/>
<dbReference type="EMBL" id="NAJL01000002">
    <property type="protein sequence ID" value="TKA33667.1"/>
    <property type="molecule type" value="Genomic_DNA"/>
</dbReference>
<organism evidence="2 3">
    <name type="scientific">Salinomyces thailandicus</name>
    <dbReference type="NCBI Taxonomy" id="706561"/>
    <lineage>
        <taxon>Eukaryota</taxon>
        <taxon>Fungi</taxon>
        <taxon>Dikarya</taxon>
        <taxon>Ascomycota</taxon>
        <taxon>Pezizomycotina</taxon>
        <taxon>Dothideomycetes</taxon>
        <taxon>Dothideomycetidae</taxon>
        <taxon>Mycosphaerellales</taxon>
        <taxon>Teratosphaeriaceae</taxon>
        <taxon>Salinomyces</taxon>
    </lineage>
</organism>
<protein>
    <submittedName>
        <fullName evidence="2">Uncharacterized protein</fullName>
    </submittedName>
</protein>
<reference evidence="2 3" key="1">
    <citation type="submission" date="2017-03" db="EMBL/GenBank/DDBJ databases">
        <title>Genomes of endolithic fungi from Antarctica.</title>
        <authorList>
            <person name="Coleine C."/>
            <person name="Masonjones S."/>
            <person name="Stajich J.E."/>
        </authorList>
    </citation>
    <scope>NUCLEOTIDE SEQUENCE [LARGE SCALE GENOMIC DNA]</scope>
    <source>
        <strain evidence="2 3">CCFEE 6315</strain>
    </source>
</reference>